<evidence type="ECO:0000313" key="4">
    <source>
        <dbReference type="Proteomes" id="UP000433876"/>
    </source>
</evidence>
<dbReference type="OMA" id="GPMFADD"/>
<dbReference type="EMBL" id="NMPR01000003">
    <property type="protein sequence ID" value="KAA8636501.1"/>
    <property type="molecule type" value="Genomic_DNA"/>
</dbReference>
<reference evidence="3 4" key="1">
    <citation type="submission" date="2017-07" db="EMBL/GenBank/DDBJ databases">
        <title>Genome sequence of the Sordaria macrospora wild type strain R19027.</title>
        <authorList>
            <person name="Nowrousian M."/>
            <person name="Teichert I."/>
            <person name="Kueck U."/>
        </authorList>
    </citation>
    <scope>NUCLEOTIDE SEQUENCE [LARGE SCALE GENOMIC DNA]</scope>
    <source>
        <strain evidence="3 4">R19027</strain>
        <tissue evidence="3">Mycelium</tissue>
    </source>
</reference>
<feature type="compositionally biased region" description="Low complexity" evidence="1">
    <location>
        <begin position="1"/>
        <end position="21"/>
    </location>
</feature>
<keyword evidence="2" id="KW-0472">Membrane</keyword>
<organism evidence="3 4">
    <name type="scientific">Sordaria macrospora</name>
    <dbReference type="NCBI Taxonomy" id="5147"/>
    <lineage>
        <taxon>Eukaryota</taxon>
        <taxon>Fungi</taxon>
        <taxon>Dikarya</taxon>
        <taxon>Ascomycota</taxon>
        <taxon>Pezizomycotina</taxon>
        <taxon>Sordariomycetes</taxon>
        <taxon>Sordariomycetidae</taxon>
        <taxon>Sordariales</taxon>
        <taxon>Sordariaceae</taxon>
        <taxon>Sordaria</taxon>
    </lineage>
</organism>
<gene>
    <name evidence="3" type="ORF">SMACR_01806</name>
</gene>
<dbReference type="VEuPathDB" id="FungiDB:SMAC_01806"/>
<keyword evidence="2" id="KW-1133">Transmembrane helix</keyword>
<accession>A0A8S9A6A3</accession>
<evidence type="ECO:0000313" key="3">
    <source>
        <dbReference type="EMBL" id="KAA8636501.1"/>
    </source>
</evidence>
<dbReference type="AlphaFoldDB" id="A0A8S9A6A3"/>
<feature type="region of interest" description="Disordered" evidence="1">
    <location>
        <begin position="325"/>
        <end position="357"/>
    </location>
</feature>
<sequence>MSRRNTSTYTTSSSSVHCRPPLRLPPPQSHPSSSTGSNTAINTPRQQRSNNMDGSHHMSSSSITELDLSKCHPRMVDRTINAVPGLKTSAAFFTFLRANLVLPHSGLSSNPSTPYLEPTYVPPPLPQKLSRTPSSSSSSTSSTKSKSRVKSTIMSTSTPPTTTGSGAAVENLDDIPPLTLDILTTRPAKTDALKLIADSIAQQRQQASYHLITHPACLAILFASLGIVYQFGIARKPAEDSDLGTTVMLLSGVVMTYLMTIRYFTSGYIKLAESLSWDWLLNPSSETSTSTGTGTGGEQEEDIVLGTYYGTELIGALVLRLEPPASSRSANPNSSTSSSNKARKSHSRHNSFSAKSLKGGRGVIRAWTTKLRYRGRGVGRDMLIEAVRLTREKCGKEAEVGFAAEHANANCGEVLPEWFCGGFRKGERRAAGCLEGVLAEYKR</sequence>
<feature type="compositionally biased region" description="Polar residues" evidence="1">
    <location>
        <begin position="35"/>
        <end position="64"/>
    </location>
</feature>
<proteinExistence type="predicted"/>
<feature type="transmembrane region" description="Helical" evidence="2">
    <location>
        <begin position="243"/>
        <end position="264"/>
    </location>
</feature>
<feature type="region of interest" description="Disordered" evidence="1">
    <location>
        <begin position="107"/>
        <end position="170"/>
    </location>
</feature>
<comment type="caution">
    <text evidence="3">The sequence shown here is derived from an EMBL/GenBank/DDBJ whole genome shotgun (WGS) entry which is preliminary data.</text>
</comment>
<evidence type="ECO:0000256" key="1">
    <source>
        <dbReference type="SAM" id="MobiDB-lite"/>
    </source>
</evidence>
<name>A0A8S9A6A3_SORMA</name>
<feature type="transmembrane region" description="Helical" evidence="2">
    <location>
        <begin position="211"/>
        <end position="231"/>
    </location>
</feature>
<keyword evidence="2" id="KW-0812">Transmembrane</keyword>
<feature type="compositionally biased region" description="Low complexity" evidence="1">
    <location>
        <begin position="128"/>
        <end position="166"/>
    </location>
</feature>
<feature type="compositionally biased region" description="Low complexity" evidence="1">
    <location>
        <begin position="325"/>
        <end position="340"/>
    </location>
</feature>
<feature type="region of interest" description="Disordered" evidence="1">
    <location>
        <begin position="1"/>
        <end position="65"/>
    </location>
</feature>
<dbReference type="Proteomes" id="UP000433876">
    <property type="component" value="Unassembled WGS sequence"/>
</dbReference>
<evidence type="ECO:0008006" key="5">
    <source>
        <dbReference type="Google" id="ProtNLM"/>
    </source>
</evidence>
<protein>
    <recommendedName>
        <fullName evidence="5">N-acetyltransferase domain-containing protein</fullName>
    </recommendedName>
</protein>
<evidence type="ECO:0000256" key="2">
    <source>
        <dbReference type="SAM" id="Phobius"/>
    </source>
</evidence>